<evidence type="ECO:0000313" key="3">
    <source>
        <dbReference type="EMBL" id="KAK2177720.1"/>
    </source>
</evidence>
<dbReference type="PROSITE" id="PS50222">
    <property type="entry name" value="EF_HAND_2"/>
    <property type="match status" value="1"/>
</dbReference>
<sequence length="115" mass="12948">MRSLGFSPTVNEITRYYTSSEKDGSIDFATFLEVMHEHSEKEKCQQEVTAAFRAHDRGGQGSVPAGELFNILTRFGEKITDAEVKSLYQEANIRPNGRVTYDQILGVLLTPMPDY</sequence>
<dbReference type="InterPro" id="IPR011992">
    <property type="entry name" value="EF-hand-dom_pair"/>
</dbReference>
<dbReference type="PANTHER" id="PTHR23048:SF0">
    <property type="entry name" value="CALMODULIN LIKE 3"/>
    <property type="match status" value="1"/>
</dbReference>
<keyword evidence="1" id="KW-0677">Repeat</keyword>
<dbReference type="GO" id="GO:0016460">
    <property type="term" value="C:myosin II complex"/>
    <property type="evidence" value="ECO:0007669"/>
    <property type="project" value="TreeGrafter"/>
</dbReference>
<dbReference type="PANTHER" id="PTHR23048">
    <property type="entry name" value="MYOSIN LIGHT CHAIN 1, 3"/>
    <property type="match status" value="1"/>
</dbReference>
<dbReference type="Proteomes" id="UP001209878">
    <property type="component" value="Unassembled WGS sequence"/>
</dbReference>
<evidence type="ECO:0000256" key="1">
    <source>
        <dbReference type="ARBA" id="ARBA00022737"/>
    </source>
</evidence>
<accession>A0AAD9KVM6</accession>
<dbReference type="AlphaFoldDB" id="A0AAD9KVM6"/>
<keyword evidence="4" id="KW-1185">Reference proteome</keyword>
<dbReference type="FunFam" id="1.10.238.10:FF:000003">
    <property type="entry name" value="Calmodulin A"/>
    <property type="match status" value="1"/>
</dbReference>
<evidence type="ECO:0000259" key="2">
    <source>
        <dbReference type="PROSITE" id="PS50222"/>
    </source>
</evidence>
<dbReference type="GO" id="GO:0005509">
    <property type="term" value="F:calcium ion binding"/>
    <property type="evidence" value="ECO:0007669"/>
    <property type="project" value="InterPro"/>
</dbReference>
<dbReference type="InterPro" id="IPR050230">
    <property type="entry name" value="CALM/Myosin/TropC-like"/>
</dbReference>
<dbReference type="SUPFAM" id="SSF47473">
    <property type="entry name" value="EF-hand"/>
    <property type="match status" value="1"/>
</dbReference>
<feature type="domain" description="EF-hand" evidence="2">
    <location>
        <begin position="43"/>
        <end position="78"/>
    </location>
</feature>
<name>A0AAD9KVM6_RIDPI</name>
<comment type="caution">
    <text evidence="3">The sequence shown here is derived from an EMBL/GenBank/DDBJ whole genome shotgun (WGS) entry which is preliminary data.</text>
</comment>
<evidence type="ECO:0000313" key="4">
    <source>
        <dbReference type="Proteomes" id="UP001209878"/>
    </source>
</evidence>
<organism evidence="3 4">
    <name type="scientific">Ridgeia piscesae</name>
    <name type="common">Tubeworm</name>
    <dbReference type="NCBI Taxonomy" id="27915"/>
    <lineage>
        <taxon>Eukaryota</taxon>
        <taxon>Metazoa</taxon>
        <taxon>Spiralia</taxon>
        <taxon>Lophotrochozoa</taxon>
        <taxon>Annelida</taxon>
        <taxon>Polychaeta</taxon>
        <taxon>Sedentaria</taxon>
        <taxon>Canalipalpata</taxon>
        <taxon>Sabellida</taxon>
        <taxon>Siboglinidae</taxon>
        <taxon>Ridgeia</taxon>
    </lineage>
</organism>
<dbReference type="Gene3D" id="1.10.238.10">
    <property type="entry name" value="EF-hand"/>
    <property type="match status" value="2"/>
</dbReference>
<proteinExistence type="predicted"/>
<dbReference type="Pfam" id="PF13499">
    <property type="entry name" value="EF-hand_7"/>
    <property type="match status" value="1"/>
</dbReference>
<protein>
    <recommendedName>
        <fullName evidence="2">EF-hand domain-containing protein</fullName>
    </recommendedName>
</protein>
<reference evidence="3" key="1">
    <citation type="journal article" date="2023" name="Mol. Biol. Evol.">
        <title>Third-Generation Sequencing Reveals the Adaptive Role of the Epigenome in Three Deep-Sea Polychaetes.</title>
        <authorList>
            <person name="Perez M."/>
            <person name="Aroh O."/>
            <person name="Sun Y."/>
            <person name="Lan Y."/>
            <person name="Juniper S.K."/>
            <person name="Young C.R."/>
            <person name="Angers B."/>
            <person name="Qian P.Y."/>
        </authorList>
    </citation>
    <scope>NUCLEOTIDE SEQUENCE</scope>
    <source>
        <strain evidence="3">R07B-5</strain>
    </source>
</reference>
<gene>
    <name evidence="3" type="ORF">NP493_583g02010</name>
</gene>
<dbReference type="EMBL" id="JAODUO010000583">
    <property type="protein sequence ID" value="KAK2177720.1"/>
    <property type="molecule type" value="Genomic_DNA"/>
</dbReference>
<dbReference type="InterPro" id="IPR002048">
    <property type="entry name" value="EF_hand_dom"/>
</dbReference>